<name>A0AAU6W4K7_9VIRU</name>
<sequence length="206" mass="20796">MSIVSAIVALAQAIASDVSKLAPAYHPGLVAGRYYMAPYLTLANSALSANTMYFSPVMIPHKCTVSELGGVVTTGATGNCRFALFKVAKGVLTLVAQTGDISTATAGVKSGSVSATVEAGTYFLAILCSGTPTINVSAAGPGFGGAERGAFYGQSAPTNVTSSSTFEALAQAVQTYGTIPSGSTSMSALAFVGSQLSPHLFYRISA</sequence>
<accession>A0AAU6W4K7</accession>
<gene>
    <name evidence="1" type="ORF">Cygsa01_00058</name>
</gene>
<proteinExistence type="predicted"/>
<dbReference type="EMBL" id="PP179332">
    <property type="protein sequence ID" value="XAI71104.1"/>
    <property type="molecule type" value="Genomic_DNA"/>
</dbReference>
<evidence type="ECO:0000313" key="1">
    <source>
        <dbReference type="EMBL" id="XAI71104.1"/>
    </source>
</evidence>
<reference evidence="1" key="1">
    <citation type="journal article" date="2024" name="J. Gen. Virol.">
        <title>Novel phages of Pseudomonas syringae unveil numerous potential auxiliary metabolic genes.</title>
        <authorList>
            <person name="Feltin C."/>
            <person name="Garneau J.R."/>
            <person name="Morris C.E."/>
            <person name="Berard A."/>
            <person name="Torres-Barcelo C."/>
        </authorList>
    </citation>
    <scope>NUCLEOTIDE SEQUENCE</scope>
</reference>
<protein>
    <submittedName>
        <fullName evidence="1">Uncharacterized protein</fullName>
    </submittedName>
</protein>
<organism evidence="1">
    <name type="scientific">Pseudomonas phage Cygsa01</name>
    <dbReference type="NCBI Taxonomy" id="3138529"/>
    <lineage>
        <taxon>Viruses</taxon>
    </lineage>
</organism>